<evidence type="ECO:0000313" key="1">
    <source>
        <dbReference type="EMBL" id="KYF51807.1"/>
    </source>
</evidence>
<dbReference type="Proteomes" id="UP000075604">
    <property type="component" value="Unassembled WGS sequence"/>
</dbReference>
<proteinExistence type="predicted"/>
<dbReference type="EMBL" id="JELX01003601">
    <property type="protein sequence ID" value="KYF51807.1"/>
    <property type="molecule type" value="Genomic_DNA"/>
</dbReference>
<comment type="caution">
    <text evidence="1">The sequence shown here is derived from an EMBL/GenBank/DDBJ whole genome shotgun (WGS) entry which is preliminary data.</text>
</comment>
<dbReference type="AlphaFoldDB" id="A0A150P802"/>
<organism evidence="1 2">
    <name type="scientific">Sorangium cellulosum</name>
    <name type="common">Polyangium cellulosum</name>
    <dbReference type="NCBI Taxonomy" id="56"/>
    <lineage>
        <taxon>Bacteria</taxon>
        <taxon>Pseudomonadati</taxon>
        <taxon>Myxococcota</taxon>
        <taxon>Polyangia</taxon>
        <taxon>Polyangiales</taxon>
        <taxon>Polyangiaceae</taxon>
        <taxon>Sorangium</taxon>
    </lineage>
</organism>
<evidence type="ECO:0000313" key="2">
    <source>
        <dbReference type="Proteomes" id="UP000075604"/>
    </source>
</evidence>
<gene>
    <name evidence="1" type="ORF">BE04_03335</name>
</gene>
<reference evidence="1 2" key="1">
    <citation type="submission" date="2014-02" db="EMBL/GenBank/DDBJ databases">
        <title>The small core and large imbalanced accessory genome model reveals a collaborative survival strategy of Sorangium cellulosum strains in nature.</title>
        <authorList>
            <person name="Han K."/>
            <person name="Peng R."/>
            <person name="Blom J."/>
            <person name="Li Y.-Z."/>
        </authorList>
    </citation>
    <scope>NUCLEOTIDE SEQUENCE [LARGE SCALE GENOMIC DNA]</scope>
    <source>
        <strain evidence="1 2">So0157-18</strain>
    </source>
</reference>
<protein>
    <submittedName>
        <fullName evidence="1">Uncharacterized protein</fullName>
    </submittedName>
</protein>
<dbReference type="Gene3D" id="3.40.50.150">
    <property type="entry name" value="Vaccinia Virus protein VP39"/>
    <property type="match status" value="1"/>
</dbReference>
<dbReference type="InterPro" id="IPR029063">
    <property type="entry name" value="SAM-dependent_MTases_sf"/>
</dbReference>
<sequence>MLCAASCSSHITAEDFLATLDDATLERDDLRVRAIHGQPEDHPTLPAWWEGRYLKFVVLE</sequence>
<name>A0A150P802_SORCE</name>
<accession>A0A150P802</accession>